<dbReference type="OrthoDB" id="2503948at2759"/>
<feature type="signal peptide" evidence="2">
    <location>
        <begin position="1"/>
        <end position="26"/>
    </location>
</feature>
<evidence type="ECO:0000313" key="3">
    <source>
        <dbReference type="EMBL" id="KNZ57974.1"/>
    </source>
</evidence>
<dbReference type="VEuPathDB" id="FungiDB:VP01_2025g2"/>
<keyword evidence="4" id="KW-1185">Reference proteome</keyword>
<dbReference type="AlphaFoldDB" id="A0A0L6VB85"/>
<reference evidence="3 4" key="1">
    <citation type="submission" date="2015-08" db="EMBL/GenBank/DDBJ databases">
        <title>Next Generation Sequencing and Analysis of the Genome of Puccinia sorghi L Schw, the Causal Agent of Maize Common Rust.</title>
        <authorList>
            <person name="Rochi L."/>
            <person name="Burguener G."/>
            <person name="Darino M."/>
            <person name="Turjanski A."/>
            <person name="Kreff E."/>
            <person name="Dieguez M.J."/>
            <person name="Sacco F."/>
        </authorList>
    </citation>
    <scope>NUCLEOTIDE SEQUENCE [LARGE SCALE GENOMIC DNA]</scope>
    <source>
        <strain evidence="3 4">RO10H11247</strain>
    </source>
</reference>
<feature type="chain" id="PRO_5005568349" evidence="2">
    <location>
        <begin position="27"/>
        <end position="240"/>
    </location>
</feature>
<dbReference type="Proteomes" id="UP000037035">
    <property type="component" value="Unassembled WGS sequence"/>
</dbReference>
<comment type="caution">
    <text evidence="3">The sequence shown here is derived from an EMBL/GenBank/DDBJ whole genome shotgun (WGS) entry which is preliminary data.</text>
</comment>
<evidence type="ECO:0000313" key="4">
    <source>
        <dbReference type="Proteomes" id="UP000037035"/>
    </source>
</evidence>
<gene>
    <name evidence="3" type="ORF">VP01_2025g2</name>
</gene>
<evidence type="ECO:0000256" key="1">
    <source>
        <dbReference type="SAM" id="MobiDB-lite"/>
    </source>
</evidence>
<accession>A0A0L6VB85</accession>
<name>A0A0L6VB85_9BASI</name>
<sequence length="240" mass="25801">MYTSWKLFLAISAIWALGTQLGSISALETMPDGRTLQKRDAHHLLQARQAPGVPPKTKEEPKKVDPAAKQDPGKKPVTAAPQPNGAKAGKPINPSDEAAGQLVTFLIHTGEGLDAVTSMGSNVTVVKLASEAVIQLLPQITQGREKLLKTANKNTNDEGEKKLTAASDKMTKTLKEISANPQNSNLIKGSYVPLKQQYEDIINVCEAAINLVIPVKTTDLNAKESQLANESKKQGRPPKQ</sequence>
<feature type="region of interest" description="Disordered" evidence="1">
    <location>
        <begin position="42"/>
        <end position="95"/>
    </location>
</feature>
<keyword evidence="2" id="KW-0732">Signal</keyword>
<evidence type="ECO:0000256" key="2">
    <source>
        <dbReference type="SAM" id="SignalP"/>
    </source>
</evidence>
<protein>
    <submittedName>
        <fullName evidence="3">Uncharacterized protein</fullName>
    </submittedName>
</protein>
<proteinExistence type="predicted"/>
<dbReference type="EMBL" id="LAVV01006866">
    <property type="protein sequence ID" value="KNZ57974.1"/>
    <property type="molecule type" value="Genomic_DNA"/>
</dbReference>
<feature type="compositionally biased region" description="Basic and acidic residues" evidence="1">
    <location>
        <begin position="56"/>
        <end position="74"/>
    </location>
</feature>
<organism evidence="3 4">
    <name type="scientific">Puccinia sorghi</name>
    <dbReference type="NCBI Taxonomy" id="27349"/>
    <lineage>
        <taxon>Eukaryota</taxon>
        <taxon>Fungi</taxon>
        <taxon>Dikarya</taxon>
        <taxon>Basidiomycota</taxon>
        <taxon>Pucciniomycotina</taxon>
        <taxon>Pucciniomycetes</taxon>
        <taxon>Pucciniales</taxon>
        <taxon>Pucciniaceae</taxon>
        <taxon>Puccinia</taxon>
    </lineage>
</organism>